<evidence type="ECO:0000313" key="2">
    <source>
        <dbReference type="Proteomes" id="UP001557484"/>
    </source>
</evidence>
<dbReference type="InterPro" id="IPR003673">
    <property type="entry name" value="CoA-Trfase_fam_III"/>
</dbReference>
<keyword evidence="1" id="KW-0808">Transferase</keyword>
<reference evidence="1 2" key="1">
    <citation type="journal article" date="2011" name="Int. J. Syst. Evol. Microbiol.">
        <title>Zhongshania antarctica gen. nov., sp. nov. and Zhongshania guokunii sp. nov., gammaproteobacteria respectively isolated from coastal attached (fast) ice and surface seawater of the Antarctic.</title>
        <authorList>
            <person name="Li H.J."/>
            <person name="Zhang X.Y."/>
            <person name="Chen C.X."/>
            <person name="Zhang Y.J."/>
            <person name="Gao Z.M."/>
            <person name="Yu Y."/>
            <person name="Chen X.L."/>
            <person name="Chen B."/>
            <person name="Zhang Y.Z."/>
        </authorList>
    </citation>
    <scope>NUCLEOTIDE SEQUENCE [LARGE SCALE GENOMIC DNA]</scope>
    <source>
        <strain evidence="1 2">R06B22</strain>
    </source>
</reference>
<protein>
    <submittedName>
        <fullName evidence="1">CaiB/BaiF CoA transferase family protein</fullName>
    </submittedName>
</protein>
<comment type="caution">
    <text evidence="1">The sequence shown here is derived from an EMBL/GenBank/DDBJ whole genome shotgun (WGS) entry which is preliminary data.</text>
</comment>
<gene>
    <name evidence="1" type="ORF">AB4875_14770</name>
</gene>
<dbReference type="Proteomes" id="UP001557484">
    <property type="component" value="Unassembled WGS sequence"/>
</dbReference>
<dbReference type="Pfam" id="PF02515">
    <property type="entry name" value="CoA_transf_3"/>
    <property type="match status" value="1"/>
</dbReference>
<dbReference type="GO" id="GO:0016740">
    <property type="term" value="F:transferase activity"/>
    <property type="evidence" value="ECO:0007669"/>
    <property type="project" value="UniProtKB-KW"/>
</dbReference>
<dbReference type="EMBL" id="JBFRYB010000001">
    <property type="protein sequence ID" value="MEX1666756.1"/>
    <property type="molecule type" value="Genomic_DNA"/>
</dbReference>
<dbReference type="InterPro" id="IPR050509">
    <property type="entry name" value="CoA-transferase_III"/>
</dbReference>
<accession>A0ABV3TYQ1</accession>
<sequence length="378" mass="40282">MGPLAGVKIIEMKGIGPGPYAGMLLADMGAEITVVERSSQANGIGLPSDLDCQSRGKKSIALNLKTEQGVEALLKLVEQSDAIFEGFRPGVAERLGFGPDVCLQRNPKIVYGRITGWGQTGPLAQAAGHDINYISLTGSLAAIGRQDSPVPPLNLVGDYAGGSHFLVMGILAALLEAKNSGLGQVIDTAITDGSASLMSMFYSMDKLGIWGPKRASNMLDGAAHFYDVYETIDGEFVSIGSIEPQFYALLIEKLELDPAAFANQVNAGEWPLLKAKIAAALKTKTQAQWCEIMEGSDVCFAPVLDYREAPKHPHNIARNTYIEIADEVQPAPAPRFSRTVSEVKFSPRKAGADTKTVLTELGYGEAELAELNSLGVLS</sequence>
<dbReference type="Gene3D" id="3.30.1540.10">
    <property type="entry name" value="formyl-coa transferase, domain 3"/>
    <property type="match status" value="1"/>
</dbReference>
<dbReference type="InterPro" id="IPR044855">
    <property type="entry name" value="CoA-Trfase_III_dom3_sf"/>
</dbReference>
<proteinExistence type="predicted"/>
<dbReference type="InterPro" id="IPR023606">
    <property type="entry name" value="CoA-Trfase_III_dom_1_sf"/>
</dbReference>
<name>A0ABV3TYQ1_9GAMM</name>
<organism evidence="1 2">
    <name type="scientific">Zhongshania arctica</name>
    <dbReference type="NCBI Taxonomy" id="3238302"/>
    <lineage>
        <taxon>Bacteria</taxon>
        <taxon>Pseudomonadati</taxon>
        <taxon>Pseudomonadota</taxon>
        <taxon>Gammaproteobacteria</taxon>
        <taxon>Cellvibrionales</taxon>
        <taxon>Spongiibacteraceae</taxon>
        <taxon>Zhongshania</taxon>
    </lineage>
</organism>
<dbReference type="SUPFAM" id="SSF89796">
    <property type="entry name" value="CoA-transferase family III (CaiB/BaiF)"/>
    <property type="match status" value="1"/>
</dbReference>
<dbReference type="RefSeq" id="WP_368376826.1">
    <property type="nucleotide sequence ID" value="NZ_JBFRYB010000001.1"/>
</dbReference>
<dbReference type="PANTHER" id="PTHR48228:SF5">
    <property type="entry name" value="ALPHA-METHYLACYL-COA RACEMASE"/>
    <property type="match status" value="1"/>
</dbReference>
<dbReference type="Gene3D" id="3.40.50.10540">
    <property type="entry name" value="Crotonobetainyl-coa:carnitine coa-transferase, domain 1"/>
    <property type="match status" value="1"/>
</dbReference>
<evidence type="ECO:0000313" key="1">
    <source>
        <dbReference type="EMBL" id="MEX1666756.1"/>
    </source>
</evidence>
<keyword evidence="2" id="KW-1185">Reference proteome</keyword>
<dbReference type="PANTHER" id="PTHR48228">
    <property type="entry name" value="SUCCINYL-COA--D-CITRAMALATE COA-TRANSFERASE"/>
    <property type="match status" value="1"/>
</dbReference>